<dbReference type="Gene3D" id="1.10.510.10">
    <property type="entry name" value="Transferase(Phosphotransferase) domain 1"/>
    <property type="match status" value="2"/>
</dbReference>
<protein>
    <submittedName>
        <fullName evidence="7">Kinase-like domain-containing protein</fullName>
    </submittedName>
</protein>
<evidence type="ECO:0000256" key="3">
    <source>
        <dbReference type="ARBA" id="ARBA00022741"/>
    </source>
</evidence>
<dbReference type="SUPFAM" id="SSF56112">
    <property type="entry name" value="Protein kinase-like (PK-like)"/>
    <property type="match status" value="1"/>
</dbReference>
<dbReference type="InterPro" id="IPR051175">
    <property type="entry name" value="CLK_kinases"/>
</dbReference>
<dbReference type="GeneID" id="98146038"/>
<dbReference type="Proteomes" id="UP001610432">
    <property type="component" value="Unassembled WGS sequence"/>
</dbReference>
<dbReference type="SMART" id="SM00220">
    <property type="entry name" value="S_TKc"/>
    <property type="match status" value="1"/>
</dbReference>
<reference evidence="7 8" key="1">
    <citation type="submission" date="2024-07" db="EMBL/GenBank/DDBJ databases">
        <title>Section-level genome sequencing and comparative genomics of Aspergillus sections Usti and Cavernicolus.</title>
        <authorList>
            <consortium name="Lawrence Berkeley National Laboratory"/>
            <person name="Nybo J.L."/>
            <person name="Vesth T.C."/>
            <person name="Theobald S."/>
            <person name="Frisvad J.C."/>
            <person name="Larsen T.O."/>
            <person name="Kjaerboelling I."/>
            <person name="Rothschild-Mancinelli K."/>
            <person name="Lyhne E.K."/>
            <person name="Kogle M.E."/>
            <person name="Barry K."/>
            <person name="Clum A."/>
            <person name="Na H."/>
            <person name="Ledsgaard L."/>
            <person name="Lin J."/>
            <person name="Lipzen A."/>
            <person name="Kuo A."/>
            <person name="Riley R."/>
            <person name="Mondo S."/>
            <person name="Labutti K."/>
            <person name="Haridas S."/>
            <person name="Pangalinan J."/>
            <person name="Salamov A.A."/>
            <person name="Simmons B.A."/>
            <person name="Magnuson J.K."/>
            <person name="Chen J."/>
            <person name="Drula E."/>
            <person name="Henrissat B."/>
            <person name="Wiebenga A."/>
            <person name="Lubbers R.J."/>
            <person name="Gomes A.C."/>
            <person name="Macurrencykelacurrency M.R."/>
            <person name="Stajich J."/>
            <person name="Grigoriev I.V."/>
            <person name="Mortensen U.H."/>
            <person name="De Vries R.P."/>
            <person name="Baker S.E."/>
            <person name="Andersen M.R."/>
        </authorList>
    </citation>
    <scope>NUCLEOTIDE SEQUENCE [LARGE SCALE GENOMIC DNA]</scope>
    <source>
        <strain evidence="7 8">CBS 449.75</strain>
    </source>
</reference>
<evidence type="ECO:0000256" key="1">
    <source>
        <dbReference type="ARBA" id="ARBA00022527"/>
    </source>
</evidence>
<dbReference type="PANTHER" id="PTHR45646:SF11">
    <property type="entry name" value="SERINE_THREONINE-PROTEIN KINASE DOA"/>
    <property type="match status" value="1"/>
</dbReference>
<keyword evidence="1" id="KW-0723">Serine/threonine-protein kinase</keyword>
<keyword evidence="4" id="KW-0418">Kinase</keyword>
<evidence type="ECO:0000256" key="2">
    <source>
        <dbReference type="ARBA" id="ARBA00022679"/>
    </source>
</evidence>
<dbReference type="PANTHER" id="PTHR45646">
    <property type="entry name" value="SERINE/THREONINE-PROTEIN KINASE DOA-RELATED"/>
    <property type="match status" value="1"/>
</dbReference>
<dbReference type="RefSeq" id="XP_070888527.1">
    <property type="nucleotide sequence ID" value="XM_071030966.1"/>
</dbReference>
<dbReference type="Pfam" id="PF00069">
    <property type="entry name" value="Pkinase"/>
    <property type="match status" value="1"/>
</dbReference>
<feature type="domain" description="Protein kinase" evidence="6">
    <location>
        <begin position="57"/>
        <end position="339"/>
    </location>
</feature>
<gene>
    <name evidence="7" type="ORF">BJX67DRAFT_370762</name>
</gene>
<proteinExistence type="predicted"/>
<keyword evidence="2" id="KW-0808">Transferase</keyword>
<dbReference type="EMBL" id="JBFXLQ010000009">
    <property type="protein sequence ID" value="KAL2869548.1"/>
    <property type="molecule type" value="Genomic_DNA"/>
</dbReference>
<evidence type="ECO:0000256" key="4">
    <source>
        <dbReference type="ARBA" id="ARBA00022777"/>
    </source>
</evidence>
<evidence type="ECO:0000313" key="8">
    <source>
        <dbReference type="Proteomes" id="UP001610432"/>
    </source>
</evidence>
<keyword evidence="5" id="KW-0067">ATP-binding</keyword>
<sequence length="344" mass="39345">MKLMGLAPYSTCVANVGYSSLRAARLTPCQHPLPSFRFAKYPRYYPAHIGEVLNSRYQVLTKLGFGSASTVWLCRDLRDNCYRVLKIHVRSRRPLPEVEVLNHLRAPPNHDHPGKKHVRLPLEVFELIGPHGVHPCLLYAPAGIDIRDFASYVQPNNLLVGINDESVLYEIEEDEISNKSPRKELPSRTIYTTHGMPITTGEPALSDLGEARIADSGNQTSLIMPSVYRALEMILGMEWNSKVDIWAVGQMGWTLFEKGHLFHSRDLDSEIHHAKRCAEMIALLGPPPLEFLRRSKNSSTSWDENGESKTRFLRFLRKTLQWRPEDRPTEEDLFTDEWVRGDDY</sequence>
<keyword evidence="8" id="KW-1185">Reference proteome</keyword>
<accession>A0ABR4M1R6</accession>
<organism evidence="7 8">
    <name type="scientific">Aspergillus lucknowensis</name>
    <dbReference type="NCBI Taxonomy" id="176173"/>
    <lineage>
        <taxon>Eukaryota</taxon>
        <taxon>Fungi</taxon>
        <taxon>Dikarya</taxon>
        <taxon>Ascomycota</taxon>
        <taxon>Pezizomycotina</taxon>
        <taxon>Eurotiomycetes</taxon>
        <taxon>Eurotiomycetidae</taxon>
        <taxon>Eurotiales</taxon>
        <taxon>Aspergillaceae</taxon>
        <taxon>Aspergillus</taxon>
        <taxon>Aspergillus subgen. Nidulantes</taxon>
    </lineage>
</organism>
<dbReference type="InterPro" id="IPR011009">
    <property type="entry name" value="Kinase-like_dom_sf"/>
</dbReference>
<dbReference type="Gene3D" id="3.30.200.20">
    <property type="entry name" value="Phosphorylase Kinase, domain 1"/>
    <property type="match status" value="1"/>
</dbReference>
<evidence type="ECO:0000256" key="5">
    <source>
        <dbReference type="ARBA" id="ARBA00022840"/>
    </source>
</evidence>
<evidence type="ECO:0000259" key="6">
    <source>
        <dbReference type="PROSITE" id="PS50011"/>
    </source>
</evidence>
<name>A0ABR4M1R6_9EURO</name>
<dbReference type="InterPro" id="IPR000719">
    <property type="entry name" value="Prot_kinase_dom"/>
</dbReference>
<evidence type="ECO:0000313" key="7">
    <source>
        <dbReference type="EMBL" id="KAL2869548.1"/>
    </source>
</evidence>
<dbReference type="PROSITE" id="PS50011">
    <property type="entry name" value="PROTEIN_KINASE_DOM"/>
    <property type="match status" value="1"/>
</dbReference>
<keyword evidence="3" id="KW-0547">Nucleotide-binding</keyword>
<comment type="caution">
    <text evidence="7">The sequence shown here is derived from an EMBL/GenBank/DDBJ whole genome shotgun (WGS) entry which is preliminary data.</text>
</comment>